<dbReference type="HOGENOM" id="CLU_2464084_0_0_9"/>
<dbReference type="EMBL" id="CP002780">
    <property type="protein sequence ID" value="AEG58685.1"/>
    <property type="molecule type" value="Genomic_DNA"/>
</dbReference>
<reference evidence="2" key="1">
    <citation type="submission" date="2011-05" db="EMBL/GenBank/DDBJ databases">
        <title>Complete sequence of Desulfotomaculum ruminis DSM 2154.</title>
        <authorList>
            <person name="Lucas S."/>
            <person name="Copeland A."/>
            <person name="Lapidus A."/>
            <person name="Cheng J.-F."/>
            <person name="Goodwin L."/>
            <person name="Pitluck S."/>
            <person name="Lu M."/>
            <person name="Detter J.C."/>
            <person name="Han C."/>
            <person name="Tapia R."/>
            <person name="Land M."/>
            <person name="Hauser L."/>
            <person name="Kyrpides N."/>
            <person name="Ivanova N."/>
            <person name="Mikhailova N."/>
            <person name="Pagani I."/>
            <person name="Stams A.J.M."/>
            <person name="Plugge C.M."/>
            <person name="Muyzer G."/>
            <person name="Kuever J."/>
            <person name="Parshina S.N."/>
            <person name="Ivanova A.E."/>
            <person name="Nazina T.N."/>
            <person name="Brambilla E."/>
            <person name="Spring S."/>
            <person name="Klenk H.-P."/>
            <person name="Woyke T."/>
        </authorList>
    </citation>
    <scope>NUCLEOTIDE SEQUENCE [LARGE SCALE GENOMIC DNA]</scope>
    <source>
        <strain evidence="2">ATCC 23193 / DSM 2154 / NCIB 8452 / DL</strain>
    </source>
</reference>
<organism evidence="1 2">
    <name type="scientific">Desulforamulus ruminis (strain ATCC 23193 / DSM 2154 / NCIMB 8452 / DL)</name>
    <name type="common">Desulfotomaculum ruminis</name>
    <dbReference type="NCBI Taxonomy" id="696281"/>
    <lineage>
        <taxon>Bacteria</taxon>
        <taxon>Bacillati</taxon>
        <taxon>Bacillota</taxon>
        <taxon>Clostridia</taxon>
        <taxon>Eubacteriales</taxon>
        <taxon>Peptococcaceae</taxon>
        <taxon>Desulforamulus</taxon>
    </lineage>
</organism>
<dbReference type="KEGG" id="dru:Desru_0391"/>
<evidence type="ECO:0000313" key="2">
    <source>
        <dbReference type="Proteomes" id="UP000009234"/>
    </source>
</evidence>
<proteinExistence type="predicted"/>
<gene>
    <name evidence="1" type="ordered locus">Desru_0391</name>
</gene>
<accession>F6DQW1</accession>
<name>F6DQW1_DESRL</name>
<dbReference type="AlphaFoldDB" id="F6DQW1"/>
<dbReference type="OrthoDB" id="1907958at2"/>
<dbReference type="RefSeq" id="WP_013840460.1">
    <property type="nucleotide sequence ID" value="NC_015589.1"/>
</dbReference>
<protein>
    <submittedName>
        <fullName evidence="1">Uncharacterized protein</fullName>
    </submittedName>
</protein>
<sequence>MKLFHFTNAKINKLIPKMEEYSYLPKELSIINDPVIWLSNLPKIPSDQIMKYRYTVDVSDNDPDLHFDKGQQIAAQIFQLISDNEVPI</sequence>
<reference evidence="1 2" key="2">
    <citation type="journal article" date="2012" name="Stand. Genomic Sci.">
        <title>Complete genome sequence of the sulfate-reducing firmicute Desulfotomaculum ruminis type strain (DL(T)).</title>
        <authorList>
            <person name="Spring S."/>
            <person name="Visser M."/>
            <person name="Lu M."/>
            <person name="Copeland A."/>
            <person name="Lapidus A."/>
            <person name="Lucas S."/>
            <person name="Cheng J.F."/>
            <person name="Han C."/>
            <person name="Tapia R."/>
            <person name="Goodwin L.A."/>
            <person name="Pitluck S."/>
            <person name="Ivanova N."/>
            <person name="Land M."/>
            <person name="Hauser L."/>
            <person name="Larimer F."/>
            <person name="Rohde M."/>
            <person name="Goker M."/>
            <person name="Detter J.C."/>
            <person name="Kyrpides N.C."/>
            <person name="Woyke T."/>
            <person name="Schaap P.J."/>
            <person name="Plugge C.M."/>
            <person name="Muyzer G."/>
            <person name="Kuever J."/>
            <person name="Pereira I.A."/>
            <person name="Parshina S.N."/>
            <person name="Bernier-Latmani R."/>
            <person name="Stams A.J."/>
            <person name="Klenk H.P."/>
        </authorList>
    </citation>
    <scope>NUCLEOTIDE SEQUENCE [LARGE SCALE GENOMIC DNA]</scope>
    <source>
        <strain evidence="2">ATCC 23193 / DSM 2154 / NCIB 8452 / DL</strain>
    </source>
</reference>
<evidence type="ECO:0000313" key="1">
    <source>
        <dbReference type="EMBL" id="AEG58685.1"/>
    </source>
</evidence>
<dbReference type="Proteomes" id="UP000009234">
    <property type="component" value="Chromosome"/>
</dbReference>
<keyword evidence="2" id="KW-1185">Reference proteome</keyword>